<comment type="caution">
    <text evidence="2">The sequence shown here is derived from an EMBL/GenBank/DDBJ whole genome shotgun (WGS) entry which is preliminary data.</text>
</comment>
<dbReference type="InterPro" id="IPR021559">
    <property type="entry name" value="DUF3019"/>
</dbReference>
<gene>
    <name evidence="2" type="ORF">KQY15_09320</name>
</gene>
<reference evidence="2 3" key="1">
    <citation type="submission" date="2021-06" db="EMBL/GenBank/DDBJ databases">
        <title>Rheinheimera indica sp. nov., isolated from deep-sea sediment.</title>
        <authorList>
            <person name="Wang Z."/>
            <person name="Zhang X.-Y."/>
        </authorList>
    </citation>
    <scope>NUCLEOTIDE SEQUENCE [LARGE SCALE GENOMIC DNA]</scope>
    <source>
        <strain evidence="2 3">SM2107</strain>
    </source>
</reference>
<feature type="chain" id="PRO_5045089566" evidence="1">
    <location>
        <begin position="21"/>
        <end position="130"/>
    </location>
</feature>
<dbReference type="RefSeq" id="WP_217668912.1">
    <property type="nucleotide sequence ID" value="NZ_JAHRID010000003.1"/>
</dbReference>
<name>A0ABS6MKG0_9GAMM</name>
<evidence type="ECO:0000313" key="2">
    <source>
        <dbReference type="EMBL" id="MBV2129293.1"/>
    </source>
</evidence>
<keyword evidence="1" id="KW-0732">Signal</keyword>
<organism evidence="2 3">
    <name type="scientific">Arsukibacterium indicum</name>
    <dbReference type="NCBI Taxonomy" id="2848612"/>
    <lineage>
        <taxon>Bacteria</taxon>
        <taxon>Pseudomonadati</taxon>
        <taxon>Pseudomonadota</taxon>
        <taxon>Gammaproteobacteria</taxon>
        <taxon>Chromatiales</taxon>
        <taxon>Chromatiaceae</taxon>
        <taxon>Arsukibacterium</taxon>
    </lineage>
</organism>
<accession>A0ABS6MKG0</accession>
<dbReference type="Pfam" id="PF11456">
    <property type="entry name" value="DUF3019"/>
    <property type="match status" value="1"/>
</dbReference>
<feature type="signal peptide" evidence="1">
    <location>
        <begin position="1"/>
        <end position="20"/>
    </location>
</feature>
<sequence>MWVLRSCLAMLLLVCQSSMANDATDKCAEPLCWQVSPIVCVADKLEQGCEAELRVIWFSDTPRTVCLYLAEQAERCWQEATSGQWRQQVNWRLGWLSLRQQQQVLLSTELQVLSRQPVKRRRISGAWSIF</sequence>
<evidence type="ECO:0000256" key="1">
    <source>
        <dbReference type="SAM" id="SignalP"/>
    </source>
</evidence>
<keyword evidence="3" id="KW-1185">Reference proteome</keyword>
<evidence type="ECO:0000313" key="3">
    <source>
        <dbReference type="Proteomes" id="UP000704611"/>
    </source>
</evidence>
<proteinExistence type="predicted"/>
<dbReference type="EMBL" id="JAHRID010000003">
    <property type="protein sequence ID" value="MBV2129293.1"/>
    <property type="molecule type" value="Genomic_DNA"/>
</dbReference>
<protein>
    <submittedName>
        <fullName evidence="2">DUF3019 domain-containing protein</fullName>
    </submittedName>
</protein>
<dbReference type="Proteomes" id="UP000704611">
    <property type="component" value="Unassembled WGS sequence"/>
</dbReference>